<protein>
    <recommendedName>
        <fullName evidence="5">Alpha-1,2-fucosyltransferase</fullName>
    </recommendedName>
</protein>
<evidence type="ECO:0000313" key="4">
    <source>
        <dbReference type="Proteomes" id="UP000244446"/>
    </source>
</evidence>
<reference evidence="3 4" key="1">
    <citation type="submission" date="2018-04" db="EMBL/GenBank/DDBJ databases">
        <title>Pelagivirga bohaiensis gen. nov., sp. nov., a bacterium isolated from the Bohai Sea.</title>
        <authorList>
            <person name="Ji X."/>
        </authorList>
    </citation>
    <scope>NUCLEOTIDE SEQUENCE [LARGE SCALE GENOMIC DNA]</scope>
    <source>
        <strain evidence="3 4">BH-SD19</strain>
    </source>
</reference>
<dbReference type="GO" id="GO:0005975">
    <property type="term" value="P:carbohydrate metabolic process"/>
    <property type="evidence" value="ECO:0007669"/>
    <property type="project" value="InterPro"/>
</dbReference>
<dbReference type="InterPro" id="IPR002516">
    <property type="entry name" value="Glyco_trans_11"/>
</dbReference>
<dbReference type="PANTHER" id="PTHR11927">
    <property type="entry name" value="GALACTOSIDE 2-L-FUCOSYLTRANSFERASE"/>
    <property type="match status" value="1"/>
</dbReference>
<accession>A0A2T7G9Q7</accession>
<keyword evidence="2" id="KW-0808">Transferase</keyword>
<dbReference type="GO" id="GO:0016020">
    <property type="term" value="C:membrane"/>
    <property type="evidence" value="ECO:0007669"/>
    <property type="project" value="InterPro"/>
</dbReference>
<keyword evidence="1" id="KW-0328">Glycosyltransferase</keyword>
<dbReference type="OrthoDB" id="9794601at2"/>
<sequence>MTTFHRNLLKALNRVLADKNLAVIRNEGGLASQIAFWALGYEFAQLGYKVKFDNSWFKASGLDINGLFPRNFDFPKAFPSLSIDEASVFERFILKKLNNFREGDLNDVTAPVYLGGFYDRWKLVQKHREHLYENFSPDSVYFSEKDIEILAQIKRDENSCGVHVRRGDLASDHPDYGKSLQADYFLRAIDEIRTRRKDPCFYFFSDEPEWIKSNIVENLGPEIRHVVVDSNGSDRGFIDLYLMSRCHSFISSQGAYGKYARILGDPSRLIIEPSSQALFDKDDANVIVLEV</sequence>
<evidence type="ECO:0000256" key="2">
    <source>
        <dbReference type="ARBA" id="ARBA00022679"/>
    </source>
</evidence>
<dbReference type="Pfam" id="PF01531">
    <property type="entry name" value="Glyco_transf_11"/>
    <property type="match status" value="1"/>
</dbReference>
<comment type="caution">
    <text evidence="3">The sequence shown here is derived from an EMBL/GenBank/DDBJ whole genome shotgun (WGS) entry which is preliminary data.</text>
</comment>
<dbReference type="AlphaFoldDB" id="A0A2T7G9Q7"/>
<evidence type="ECO:0000313" key="3">
    <source>
        <dbReference type="EMBL" id="PVA11118.1"/>
    </source>
</evidence>
<name>A0A2T7G9Q7_9RHOB</name>
<gene>
    <name evidence="3" type="ORF">DC366_04980</name>
</gene>
<proteinExistence type="predicted"/>
<organism evidence="3 4">
    <name type="scientific">Pelagivirga sediminicola</name>
    <dbReference type="NCBI Taxonomy" id="2170575"/>
    <lineage>
        <taxon>Bacteria</taxon>
        <taxon>Pseudomonadati</taxon>
        <taxon>Pseudomonadota</taxon>
        <taxon>Alphaproteobacteria</taxon>
        <taxon>Rhodobacterales</taxon>
        <taxon>Paracoccaceae</taxon>
        <taxon>Pelagivirga</taxon>
    </lineage>
</organism>
<dbReference type="Proteomes" id="UP000244446">
    <property type="component" value="Unassembled WGS sequence"/>
</dbReference>
<evidence type="ECO:0008006" key="5">
    <source>
        <dbReference type="Google" id="ProtNLM"/>
    </source>
</evidence>
<dbReference type="PANTHER" id="PTHR11927:SF9">
    <property type="entry name" value="L-FUCOSYLTRANSFERASE"/>
    <property type="match status" value="1"/>
</dbReference>
<dbReference type="GO" id="GO:0008107">
    <property type="term" value="F:galactoside 2-alpha-L-fucosyltransferase activity"/>
    <property type="evidence" value="ECO:0007669"/>
    <property type="project" value="InterPro"/>
</dbReference>
<dbReference type="EMBL" id="QCYH01000002">
    <property type="protein sequence ID" value="PVA11118.1"/>
    <property type="molecule type" value="Genomic_DNA"/>
</dbReference>
<dbReference type="Gene3D" id="3.40.50.11350">
    <property type="match status" value="1"/>
</dbReference>
<evidence type="ECO:0000256" key="1">
    <source>
        <dbReference type="ARBA" id="ARBA00022676"/>
    </source>
</evidence>
<dbReference type="RefSeq" id="WP_108691092.1">
    <property type="nucleotide sequence ID" value="NZ_QCYH01000002.1"/>
</dbReference>
<keyword evidence="4" id="KW-1185">Reference proteome</keyword>
<dbReference type="CDD" id="cd11301">
    <property type="entry name" value="Fut1_Fut2_like"/>
    <property type="match status" value="1"/>
</dbReference>